<dbReference type="Gene3D" id="3.40.50.1820">
    <property type="entry name" value="alpha/beta hydrolase"/>
    <property type="match status" value="1"/>
</dbReference>
<evidence type="ECO:0000256" key="4">
    <source>
        <dbReference type="ARBA" id="ARBA00022801"/>
    </source>
</evidence>
<dbReference type="SUPFAM" id="SSF53474">
    <property type="entry name" value="alpha/beta-Hydrolases"/>
    <property type="match status" value="1"/>
</dbReference>
<feature type="transmembrane region" description="Helical" evidence="5">
    <location>
        <begin position="90"/>
        <end position="111"/>
    </location>
</feature>
<keyword evidence="4" id="KW-0378">Hydrolase</keyword>
<keyword evidence="6" id="KW-0732">Signal</keyword>
<evidence type="ECO:0000256" key="2">
    <source>
        <dbReference type="ARBA" id="ARBA00008300"/>
    </source>
</evidence>
<feature type="transmembrane region" description="Helical" evidence="5">
    <location>
        <begin position="274"/>
        <end position="295"/>
    </location>
</feature>
<dbReference type="AlphaFoldDB" id="A0A7S1HZ38"/>
<evidence type="ECO:0008006" key="8">
    <source>
        <dbReference type="Google" id="ProtNLM"/>
    </source>
</evidence>
<gene>
    <name evidence="7" type="ORF">EGYM00392_LOCUS6509</name>
</gene>
<dbReference type="GO" id="GO:0005811">
    <property type="term" value="C:lipid droplet"/>
    <property type="evidence" value="ECO:0007669"/>
    <property type="project" value="UniProtKB-SubCell"/>
</dbReference>
<evidence type="ECO:0000256" key="6">
    <source>
        <dbReference type="SAM" id="SignalP"/>
    </source>
</evidence>
<keyword evidence="5" id="KW-0812">Transmembrane</keyword>
<feature type="signal peptide" evidence="6">
    <location>
        <begin position="1"/>
        <end position="16"/>
    </location>
</feature>
<dbReference type="PANTHER" id="PTHR13390:SF0">
    <property type="entry name" value="LIPID DROPLET-ASSOCIATED HYDROLASE"/>
    <property type="match status" value="1"/>
</dbReference>
<dbReference type="EMBL" id="HBGA01016765">
    <property type="protein sequence ID" value="CAD8995453.1"/>
    <property type="molecule type" value="Transcribed_RNA"/>
</dbReference>
<sequence>MALLAMGLAAACVSLGLDRPSLSALWQASSIASPALRTTGQVPKPLWHARRAGAARGPGAHIVPALKAGARDPLSVDRPDLTASHGLLQLWHGPLLLLALSMALVVGGRWLRRARSVALAALAGVPSAMPCRLQSVELNGQVHQLPVYGTVRPGQTMTVVIPGNPGQGEYYQSMCRGLEERFGLSAIALSYGNFGQTPPPGGVLSIHSEAELKRLQLRQLVEEEGCKLRLVGHSIGAWVVLECLRDPVLRAATVDVHLLFPFLARNDFNATQRLIATLLALPPAHWVVLALVWLLCLLPRAVRRLLLGLADPTMSSEAQQLTLDTLLAKPWLAKSVLTMGQTEFVALDSSNAPLAAASAQIQSLCDQDIPVHAMYAPNDHWGPLKQMAELNEAIRSPKYHPVLVDVGHAYVTNAQDVLEVLAAWPLPARPTAPVPGSAMSPSPTLS</sequence>
<keyword evidence="5" id="KW-0472">Membrane</keyword>
<organism evidence="7">
    <name type="scientific">Eutreptiella gymnastica</name>
    <dbReference type="NCBI Taxonomy" id="73025"/>
    <lineage>
        <taxon>Eukaryota</taxon>
        <taxon>Discoba</taxon>
        <taxon>Euglenozoa</taxon>
        <taxon>Euglenida</taxon>
        <taxon>Spirocuta</taxon>
        <taxon>Euglenophyceae</taxon>
        <taxon>Eutreptiales</taxon>
        <taxon>Eutreptiaceae</taxon>
        <taxon>Eutreptiella</taxon>
    </lineage>
</organism>
<accession>A0A7S1HZ38</accession>
<keyword evidence="3" id="KW-0551">Lipid droplet</keyword>
<dbReference type="Pfam" id="PF10230">
    <property type="entry name" value="LIDHydrolase"/>
    <property type="match status" value="1"/>
</dbReference>
<dbReference type="PANTHER" id="PTHR13390">
    <property type="entry name" value="LIPASE"/>
    <property type="match status" value="1"/>
</dbReference>
<feature type="chain" id="PRO_5031076319" description="AB hydrolase-1 domain-containing protein" evidence="6">
    <location>
        <begin position="17"/>
        <end position="446"/>
    </location>
</feature>
<dbReference type="GO" id="GO:0016298">
    <property type="term" value="F:lipase activity"/>
    <property type="evidence" value="ECO:0007669"/>
    <property type="project" value="InterPro"/>
</dbReference>
<name>A0A7S1HZ38_9EUGL</name>
<evidence type="ECO:0000256" key="1">
    <source>
        <dbReference type="ARBA" id="ARBA00004502"/>
    </source>
</evidence>
<proteinExistence type="inferred from homology"/>
<evidence type="ECO:0000313" key="7">
    <source>
        <dbReference type="EMBL" id="CAD8995453.1"/>
    </source>
</evidence>
<evidence type="ECO:0000256" key="3">
    <source>
        <dbReference type="ARBA" id="ARBA00022677"/>
    </source>
</evidence>
<protein>
    <recommendedName>
        <fullName evidence="8">AB hydrolase-1 domain-containing protein</fullName>
    </recommendedName>
</protein>
<evidence type="ECO:0000256" key="5">
    <source>
        <dbReference type="SAM" id="Phobius"/>
    </source>
</evidence>
<keyword evidence="5" id="KW-1133">Transmembrane helix</keyword>
<dbReference type="InterPro" id="IPR019363">
    <property type="entry name" value="LDAH"/>
</dbReference>
<dbReference type="GO" id="GO:0019915">
    <property type="term" value="P:lipid storage"/>
    <property type="evidence" value="ECO:0007669"/>
    <property type="project" value="InterPro"/>
</dbReference>
<dbReference type="InterPro" id="IPR029058">
    <property type="entry name" value="AB_hydrolase_fold"/>
</dbReference>
<comment type="similarity">
    <text evidence="2">Belongs to the AB hydrolase superfamily. LDAH family.</text>
</comment>
<reference evidence="7" key="1">
    <citation type="submission" date="2021-01" db="EMBL/GenBank/DDBJ databases">
        <authorList>
            <person name="Corre E."/>
            <person name="Pelletier E."/>
            <person name="Niang G."/>
            <person name="Scheremetjew M."/>
            <person name="Finn R."/>
            <person name="Kale V."/>
            <person name="Holt S."/>
            <person name="Cochrane G."/>
            <person name="Meng A."/>
            <person name="Brown T."/>
            <person name="Cohen L."/>
        </authorList>
    </citation>
    <scope>NUCLEOTIDE SEQUENCE</scope>
    <source>
        <strain evidence="7">NIES-381</strain>
    </source>
</reference>
<comment type="subcellular location">
    <subcellularLocation>
        <location evidence="1">Lipid droplet</location>
    </subcellularLocation>
</comment>